<accession>A0ABY1R4T2</accession>
<evidence type="ECO:0000313" key="1">
    <source>
        <dbReference type="EMBL" id="SMP91736.1"/>
    </source>
</evidence>
<protein>
    <submittedName>
        <fullName evidence="1">Uncharacterized protein</fullName>
    </submittedName>
</protein>
<gene>
    <name evidence="1" type="ORF">SAMN05421679_103241</name>
</gene>
<reference evidence="1 2" key="1">
    <citation type="submission" date="2017-05" db="EMBL/GenBank/DDBJ databases">
        <authorList>
            <person name="Varghese N."/>
            <person name="Submissions S."/>
        </authorList>
    </citation>
    <scope>NUCLEOTIDE SEQUENCE [LARGE SCALE GENOMIC DNA]</scope>
    <source>
        <strain evidence="1 2">DSM 18015</strain>
    </source>
</reference>
<dbReference type="EMBL" id="FXUO01000003">
    <property type="protein sequence ID" value="SMP91736.1"/>
    <property type="molecule type" value="Genomic_DNA"/>
</dbReference>
<proteinExistence type="predicted"/>
<organism evidence="1 2">
    <name type="scientific">Epilithonimonas pallida</name>
    <dbReference type="NCBI Taxonomy" id="373671"/>
    <lineage>
        <taxon>Bacteria</taxon>
        <taxon>Pseudomonadati</taxon>
        <taxon>Bacteroidota</taxon>
        <taxon>Flavobacteriia</taxon>
        <taxon>Flavobacteriales</taxon>
        <taxon>Weeksellaceae</taxon>
        <taxon>Chryseobacterium group</taxon>
        <taxon>Epilithonimonas</taxon>
    </lineage>
</organism>
<keyword evidence="2" id="KW-1185">Reference proteome</keyword>
<dbReference type="Proteomes" id="UP001158050">
    <property type="component" value="Unassembled WGS sequence"/>
</dbReference>
<evidence type="ECO:0000313" key="2">
    <source>
        <dbReference type="Proteomes" id="UP001158050"/>
    </source>
</evidence>
<name>A0ABY1R4T2_9FLAO</name>
<sequence>MKKILGLLSVFLLVAINAQTVGDYKYVMIPSEFATLKENYGMDTILRNSLKSKKYIVLSAEKSNWPNDALINPCKILNADVLNEKSLLRNKISLQFRDCNNKIIYSEKSSSTIKEFEPGFQDAMRQAAAKIPVSNPANTSVGTAPANETIAMQTTNSAANSKAQDIKKSAQKYSKGNLTLQKIQIDESQFILVDGNSSVPFATFKTTAKNDVFRVKLASGESTLGYYENGNIVIEIPLNTGDFVKEVFIAN</sequence>
<comment type="caution">
    <text evidence="1">The sequence shown here is derived from an EMBL/GenBank/DDBJ whole genome shotgun (WGS) entry which is preliminary data.</text>
</comment>
<dbReference type="RefSeq" id="WP_283416254.1">
    <property type="nucleotide sequence ID" value="NZ_FXUO01000003.1"/>
</dbReference>